<dbReference type="RefSeq" id="WP_087463356.1">
    <property type="nucleotide sequence ID" value="NZ_CP021425.1"/>
</dbReference>
<feature type="transmembrane region" description="Helical" evidence="14">
    <location>
        <begin position="241"/>
        <end position="261"/>
    </location>
</feature>
<feature type="transmembrane region" description="Helical" evidence="14">
    <location>
        <begin position="332"/>
        <end position="355"/>
    </location>
</feature>
<evidence type="ECO:0000256" key="1">
    <source>
        <dbReference type="ARBA" id="ARBA00000085"/>
    </source>
</evidence>
<evidence type="ECO:0000256" key="10">
    <source>
        <dbReference type="ARBA" id="ARBA00022840"/>
    </source>
</evidence>
<dbReference type="GO" id="GO:0005524">
    <property type="term" value="F:ATP binding"/>
    <property type="evidence" value="ECO:0007669"/>
    <property type="project" value="UniProtKB-KW"/>
</dbReference>
<feature type="transmembrane region" description="Helical" evidence="14">
    <location>
        <begin position="70"/>
        <end position="93"/>
    </location>
</feature>
<gene>
    <name evidence="16" type="ORF">OLMES_4599</name>
</gene>
<dbReference type="SUPFAM" id="SSF55874">
    <property type="entry name" value="ATPase domain of HSP90 chaperone/DNA topoisomerase II/histidine kinase"/>
    <property type="match status" value="1"/>
</dbReference>
<dbReference type="Pfam" id="PF00512">
    <property type="entry name" value="HisKA"/>
    <property type="match status" value="1"/>
</dbReference>
<comment type="catalytic activity">
    <reaction evidence="1">
        <text>ATP + protein L-histidine = ADP + protein N-phospho-L-histidine.</text>
        <dbReference type="EC" id="2.7.13.3"/>
    </reaction>
</comment>
<dbReference type="Gene3D" id="3.30.565.10">
    <property type="entry name" value="Histidine kinase-like ATPase, C-terminal domain"/>
    <property type="match status" value="1"/>
</dbReference>
<dbReference type="SUPFAM" id="SSF55785">
    <property type="entry name" value="PYP-like sensor domain (PAS domain)"/>
    <property type="match status" value="1"/>
</dbReference>
<dbReference type="PANTHER" id="PTHR43065">
    <property type="entry name" value="SENSOR HISTIDINE KINASE"/>
    <property type="match status" value="1"/>
</dbReference>
<dbReference type="InterPro" id="IPR004358">
    <property type="entry name" value="Sig_transdc_His_kin-like_C"/>
</dbReference>
<dbReference type="SMART" id="SM00388">
    <property type="entry name" value="HisKA"/>
    <property type="match status" value="1"/>
</dbReference>
<evidence type="ECO:0000256" key="2">
    <source>
        <dbReference type="ARBA" id="ARBA00004141"/>
    </source>
</evidence>
<dbReference type="InterPro" id="IPR038377">
    <property type="entry name" value="Na/Glc_symporter_sf"/>
</dbReference>
<keyword evidence="5" id="KW-0597">Phosphoprotein</keyword>
<keyword evidence="12" id="KW-0902">Two-component regulatory system</keyword>
<dbReference type="Gene3D" id="1.10.287.130">
    <property type="match status" value="1"/>
</dbReference>
<keyword evidence="9 16" id="KW-0418">Kinase</keyword>
<feature type="transmembrane region" description="Helical" evidence="14">
    <location>
        <begin position="183"/>
        <end position="207"/>
    </location>
</feature>
<dbReference type="NCBIfam" id="TIGR00229">
    <property type="entry name" value="sensory_box"/>
    <property type="match status" value="1"/>
</dbReference>
<dbReference type="OrthoDB" id="9764438at2"/>
<feature type="transmembrane region" description="Helical" evidence="14">
    <location>
        <begin position="306"/>
        <end position="326"/>
    </location>
</feature>
<dbReference type="InterPro" id="IPR005467">
    <property type="entry name" value="His_kinase_dom"/>
</dbReference>
<feature type="transmembrane region" description="Helical" evidence="14">
    <location>
        <begin position="470"/>
        <end position="491"/>
    </location>
</feature>
<evidence type="ECO:0000259" key="15">
    <source>
        <dbReference type="PROSITE" id="PS50109"/>
    </source>
</evidence>
<dbReference type="Proteomes" id="UP000196027">
    <property type="component" value="Chromosome"/>
</dbReference>
<dbReference type="SMART" id="SM00091">
    <property type="entry name" value="PAS"/>
    <property type="match status" value="1"/>
</dbReference>
<evidence type="ECO:0000256" key="8">
    <source>
        <dbReference type="ARBA" id="ARBA00022741"/>
    </source>
</evidence>
<dbReference type="KEGG" id="ome:OLMES_4599"/>
<dbReference type="AlphaFoldDB" id="A0A1Y0IGF7"/>
<dbReference type="PRINTS" id="PR00344">
    <property type="entry name" value="BCTRLSENSOR"/>
</dbReference>
<dbReference type="CDD" id="cd00075">
    <property type="entry name" value="HATPase"/>
    <property type="match status" value="1"/>
</dbReference>
<feature type="transmembrane region" description="Helical" evidence="14">
    <location>
        <begin position="273"/>
        <end position="294"/>
    </location>
</feature>
<dbReference type="InterPro" id="IPR036890">
    <property type="entry name" value="HATPase_C_sf"/>
</dbReference>
<dbReference type="InterPro" id="IPR035965">
    <property type="entry name" value="PAS-like_dom_sf"/>
</dbReference>
<feature type="transmembrane region" description="Helical" evidence="14">
    <location>
        <begin position="427"/>
        <end position="450"/>
    </location>
</feature>
<evidence type="ECO:0000256" key="5">
    <source>
        <dbReference type="ARBA" id="ARBA00022553"/>
    </source>
</evidence>
<sequence>MSFNLLQLLLIGLAYLSVLFGVAYATTAGWVPRQWVNHPATYILSLGVYASAWALFGSVGLAYENGFGFLAYYLGVCGAFLLAPVLLVPILRITRTFQLSSLADLLAFRYRSAWVGTTSALVILVSGIILIALQIQIVTSTIKILAPHSSKNTLGILFCFIMVAFAIMFGATRTSENEKSEGLIVAIAFESIVKLVAFLAIGFFAIYEIFGGFTEMNEWLDAHGKRVSAFERHLDDGPWRALLLIFFASAIVAPHMFHMTFKENLSPRSLYKASWGVPLYLFLISLPIPPILWAAIKTGSPTIPDYFTLGITITTNSPVIAVIAYIGGLSAASALIIVTTLALSSISLNHIILPIYRPLDKANIYSWLKWIKSALTFSILAAAYLFYYTSTEHLSLATLSTLTSSAGLQLLPAVLAVLFWPIGNHKGVLAGLVTGLAIWFFAMFVPAVFAYDILQALPFDLDYQLSMDHWHIYSLGGLTINAMLFALISLFSTTPAAEQSAAQSCSVDALSRPARRELEAGSSEDFKIALSKPLGQKMAEREVSDALKELNLPETEYRPYALRRLRDQIEANLSGLLGPSIAQEIVKRHLSYKVSEQPRGRDIHYVERTLEDYQSRLTGLAAELDSLRRYHRQTLQNLPIAACSLGSDMEILMWNQAMEELTTISSNDVIGSRIFTLPMPWSELLLSFAEGINAHLYKQRIDLLGTPHWLSLHKAMIDGPENTEQGQVILVEDNTETQLLEDKLVHNERLASVGRLAAGVAHEIGNPVTGIACLAQNMKLETDNEAVLTISQQIIDQTKRISNILQSLMNFSRSGNYAQPMAKDSSNMRRCVQEAIDLLSLSDKELDIEYLNLVPSDLAVVGDEQRLVQVFINLLGNAKDASPASSIIRVTGKLDGYSAIIEVTDMGCGIPADQLDHIFEPFYTTKGPDRGTGLGLSLVYSIIEEHYGQIEVASPADSVTGQGTKVIINLPAQIEKLTERSDEPGL</sequence>
<evidence type="ECO:0000256" key="6">
    <source>
        <dbReference type="ARBA" id="ARBA00022679"/>
    </source>
</evidence>
<protein>
    <recommendedName>
        <fullName evidence="4">histidine kinase</fullName>
        <ecNumber evidence="4">2.7.13.3</ecNumber>
    </recommendedName>
</protein>
<keyword evidence="10" id="KW-0067">ATP-binding</keyword>
<keyword evidence="6" id="KW-0808">Transferase</keyword>
<organism evidence="16 17">
    <name type="scientific">Oleiphilus messinensis</name>
    <dbReference type="NCBI Taxonomy" id="141451"/>
    <lineage>
        <taxon>Bacteria</taxon>
        <taxon>Pseudomonadati</taxon>
        <taxon>Pseudomonadota</taxon>
        <taxon>Gammaproteobacteria</taxon>
        <taxon>Oceanospirillales</taxon>
        <taxon>Oleiphilaceae</taxon>
        <taxon>Oleiphilus</taxon>
    </lineage>
</organism>
<evidence type="ECO:0000256" key="7">
    <source>
        <dbReference type="ARBA" id="ARBA00022692"/>
    </source>
</evidence>
<dbReference type="InterPro" id="IPR003594">
    <property type="entry name" value="HATPase_dom"/>
</dbReference>
<feature type="transmembrane region" description="Helical" evidence="14">
    <location>
        <begin position="154"/>
        <end position="171"/>
    </location>
</feature>
<evidence type="ECO:0000256" key="4">
    <source>
        <dbReference type="ARBA" id="ARBA00012438"/>
    </source>
</evidence>
<keyword evidence="7 14" id="KW-0812">Transmembrane</keyword>
<dbReference type="GO" id="GO:0022857">
    <property type="term" value="F:transmembrane transporter activity"/>
    <property type="evidence" value="ECO:0007669"/>
    <property type="project" value="InterPro"/>
</dbReference>
<evidence type="ECO:0000256" key="14">
    <source>
        <dbReference type="SAM" id="Phobius"/>
    </source>
</evidence>
<dbReference type="GO" id="GO:0016020">
    <property type="term" value="C:membrane"/>
    <property type="evidence" value="ECO:0007669"/>
    <property type="project" value="UniProtKB-SubCell"/>
</dbReference>
<dbReference type="SUPFAM" id="SSF47384">
    <property type="entry name" value="Homodimeric domain of signal transducing histidine kinase"/>
    <property type="match status" value="1"/>
</dbReference>
<feature type="transmembrane region" description="Helical" evidence="14">
    <location>
        <begin position="113"/>
        <end position="133"/>
    </location>
</feature>
<dbReference type="Pfam" id="PF02518">
    <property type="entry name" value="HATPase_c"/>
    <property type="match status" value="1"/>
</dbReference>
<evidence type="ECO:0000313" key="16">
    <source>
        <dbReference type="EMBL" id="ARU58595.1"/>
    </source>
</evidence>
<dbReference type="PROSITE" id="PS50109">
    <property type="entry name" value="HIS_KIN"/>
    <property type="match status" value="1"/>
</dbReference>
<dbReference type="EMBL" id="CP021425">
    <property type="protein sequence ID" value="ARU58595.1"/>
    <property type="molecule type" value="Genomic_DNA"/>
</dbReference>
<dbReference type="Gene3D" id="1.20.1730.10">
    <property type="entry name" value="Sodium/glucose cotransporter"/>
    <property type="match status" value="1"/>
</dbReference>
<keyword evidence="11 14" id="KW-1133">Transmembrane helix</keyword>
<evidence type="ECO:0000256" key="3">
    <source>
        <dbReference type="ARBA" id="ARBA00006434"/>
    </source>
</evidence>
<feature type="transmembrane region" description="Helical" evidence="14">
    <location>
        <begin position="399"/>
        <end position="420"/>
    </location>
</feature>
<feature type="transmembrane region" description="Helical" evidence="14">
    <location>
        <begin position="367"/>
        <end position="387"/>
    </location>
</feature>
<evidence type="ECO:0000256" key="9">
    <source>
        <dbReference type="ARBA" id="ARBA00022777"/>
    </source>
</evidence>
<proteinExistence type="inferred from homology"/>
<feature type="transmembrane region" description="Helical" evidence="14">
    <location>
        <begin position="41"/>
        <end position="63"/>
    </location>
</feature>
<dbReference type="InterPro" id="IPR000014">
    <property type="entry name" value="PAS"/>
</dbReference>
<evidence type="ECO:0000256" key="13">
    <source>
        <dbReference type="ARBA" id="ARBA00023136"/>
    </source>
</evidence>
<comment type="similarity">
    <text evidence="3">Belongs to the sodium:solute symporter (SSF) (TC 2.A.21) family.</text>
</comment>
<dbReference type="GO" id="GO:0000155">
    <property type="term" value="F:phosphorelay sensor kinase activity"/>
    <property type="evidence" value="ECO:0007669"/>
    <property type="project" value="InterPro"/>
</dbReference>
<dbReference type="SMART" id="SM00387">
    <property type="entry name" value="HATPase_c"/>
    <property type="match status" value="1"/>
</dbReference>
<keyword evidence="13 14" id="KW-0472">Membrane</keyword>
<evidence type="ECO:0000313" key="17">
    <source>
        <dbReference type="Proteomes" id="UP000196027"/>
    </source>
</evidence>
<reference evidence="16 17" key="1">
    <citation type="submission" date="2017-05" db="EMBL/GenBank/DDBJ databases">
        <title>Genomic insights into alkan degradation activity of Oleiphilus messinensis.</title>
        <authorList>
            <person name="Kozyavkin S.A."/>
            <person name="Slesarev A.I."/>
            <person name="Golyshin P.N."/>
            <person name="Korzhenkov A."/>
            <person name="Golyshina O.N."/>
            <person name="Toshchakov S.V."/>
        </authorList>
    </citation>
    <scope>NUCLEOTIDE SEQUENCE [LARGE SCALE GENOMIC DNA]</scope>
    <source>
        <strain evidence="16 17">ME102</strain>
    </source>
</reference>
<dbReference type="CDD" id="cd00082">
    <property type="entry name" value="HisKA"/>
    <property type="match status" value="1"/>
</dbReference>
<feature type="domain" description="Histidine kinase" evidence="15">
    <location>
        <begin position="759"/>
        <end position="974"/>
    </location>
</feature>
<evidence type="ECO:0000256" key="11">
    <source>
        <dbReference type="ARBA" id="ARBA00022989"/>
    </source>
</evidence>
<dbReference type="Gene3D" id="3.30.450.20">
    <property type="entry name" value="PAS domain"/>
    <property type="match status" value="1"/>
</dbReference>
<dbReference type="PANTHER" id="PTHR43065:SF10">
    <property type="entry name" value="PEROXIDE STRESS-ACTIVATED HISTIDINE KINASE MAK3"/>
    <property type="match status" value="1"/>
</dbReference>
<keyword evidence="17" id="KW-1185">Reference proteome</keyword>
<comment type="subcellular location">
    <subcellularLocation>
        <location evidence="2">Membrane</location>
        <topology evidence="2">Multi-pass membrane protein</topology>
    </subcellularLocation>
</comment>
<name>A0A1Y0IGF7_9GAMM</name>
<dbReference type="InterPro" id="IPR001734">
    <property type="entry name" value="Na/solute_symporter"/>
</dbReference>
<dbReference type="EC" id="2.7.13.3" evidence="4"/>
<evidence type="ECO:0000256" key="12">
    <source>
        <dbReference type="ARBA" id="ARBA00023012"/>
    </source>
</evidence>
<keyword evidence="8" id="KW-0547">Nucleotide-binding</keyword>
<dbReference type="InterPro" id="IPR003661">
    <property type="entry name" value="HisK_dim/P_dom"/>
</dbReference>
<dbReference type="InterPro" id="IPR036097">
    <property type="entry name" value="HisK_dim/P_sf"/>
</dbReference>
<accession>A0A1Y0IGF7</accession>
<dbReference type="PROSITE" id="PS50283">
    <property type="entry name" value="NA_SOLUT_SYMP_3"/>
    <property type="match status" value="1"/>
</dbReference>